<dbReference type="SMART" id="SM00293">
    <property type="entry name" value="PWWP"/>
    <property type="match status" value="1"/>
</dbReference>
<feature type="region of interest" description="Disordered" evidence="2">
    <location>
        <begin position="308"/>
        <end position="611"/>
    </location>
</feature>
<evidence type="ECO:0000313" key="4">
    <source>
        <dbReference type="EMBL" id="CAG5096266.1"/>
    </source>
</evidence>
<dbReference type="Gene3D" id="2.30.30.140">
    <property type="match status" value="1"/>
</dbReference>
<keyword evidence="1" id="KW-0175">Coiled coil</keyword>
<name>A0ABN7SGF1_OIKDI</name>
<sequence length="611" mass="69737">MAGEKSEYKPLKMWPIPASFKRSALWWGDLVWGRVKGYPYWPGRIDCVRLSRCFRRNQPDHPVDENTMWPVFFYGTHERMWIPQRDIQPYAVNREKHQEGAKSKAFLGALKELVQNPNGEFPFTSDDKEGLIPWLLGEQEIEWGPWDDLAEERKKEELIRVQKRIEAKKEEEKELDESFEADPLIKSFKDATHKIEEMEVGDMIGANYDRPFYGIIKDKSEADGIFVQYYTRKKTSTNTYIIKKKDTDWVDERRQGYIFFYAKKEDVEIVFEGKTEAFALLKHNNDDVDLEWQRWCIHKMAMHGEDTTAAEKELETKLHRNEGRKRRQTLGKTERTEDAPTPVKRRKQSSDSRRSKASSKSSSRASSRRSSRAASPTPVTTKFQEIETPSVETHSNGVNEEEEVFAERTTETASGLAGDEAEIVDNPAQEEAIEEHAKEKSPENSTKGVIDEPVKEETKNSLEETEDVPTVESQADGENKEEEPEEKDLQSEPENEKTASEKEAHANTVSQDGQTAEDEDGSLNGSMDLFSSEDVKQEPTPADEPISSTDQPRAVLSFDQSENEPMDAAYDVDITNKDHPLFLSSDSQSSQGSQDSQSSIPSLEDVPADFP</sequence>
<dbReference type="Pfam" id="PF00855">
    <property type="entry name" value="PWWP"/>
    <property type="match status" value="1"/>
</dbReference>
<dbReference type="Proteomes" id="UP001158576">
    <property type="component" value="Chromosome XSR"/>
</dbReference>
<evidence type="ECO:0000256" key="2">
    <source>
        <dbReference type="SAM" id="MobiDB-lite"/>
    </source>
</evidence>
<feature type="domain" description="PWWP" evidence="3">
    <location>
        <begin position="27"/>
        <end position="93"/>
    </location>
</feature>
<proteinExistence type="predicted"/>
<dbReference type="SUPFAM" id="SSF63748">
    <property type="entry name" value="Tudor/PWWP/MBT"/>
    <property type="match status" value="1"/>
</dbReference>
<dbReference type="PANTHER" id="PTHR12550:SF70">
    <property type="entry name" value="JIL-1 ANCHORING AND STABILIZING PROTEIN, ISOFORM A"/>
    <property type="match status" value="1"/>
</dbReference>
<feature type="compositionally biased region" description="Basic and acidic residues" evidence="2">
    <location>
        <begin position="449"/>
        <end position="462"/>
    </location>
</feature>
<evidence type="ECO:0000259" key="3">
    <source>
        <dbReference type="PROSITE" id="PS50812"/>
    </source>
</evidence>
<reference evidence="4 5" key="1">
    <citation type="submission" date="2021-04" db="EMBL/GenBank/DDBJ databases">
        <authorList>
            <person name="Bliznina A."/>
        </authorList>
    </citation>
    <scope>NUCLEOTIDE SEQUENCE [LARGE SCALE GENOMIC DNA]</scope>
</reference>
<dbReference type="PANTHER" id="PTHR12550">
    <property type="entry name" value="HEPATOMA-DERIVED GROWTH FACTOR-RELATED"/>
    <property type="match status" value="1"/>
</dbReference>
<gene>
    <name evidence="4" type="ORF">OKIOD_LOCUS6100</name>
</gene>
<feature type="coiled-coil region" evidence="1">
    <location>
        <begin position="151"/>
        <end position="178"/>
    </location>
</feature>
<organism evidence="4 5">
    <name type="scientific">Oikopleura dioica</name>
    <name type="common">Tunicate</name>
    <dbReference type="NCBI Taxonomy" id="34765"/>
    <lineage>
        <taxon>Eukaryota</taxon>
        <taxon>Metazoa</taxon>
        <taxon>Chordata</taxon>
        <taxon>Tunicata</taxon>
        <taxon>Appendicularia</taxon>
        <taxon>Copelata</taxon>
        <taxon>Oikopleuridae</taxon>
        <taxon>Oikopleura</taxon>
    </lineage>
</organism>
<dbReference type="InterPro" id="IPR000313">
    <property type="entry name" value="PWWP_dom"/>
</dbReference>
<feature type="compositionally biased region" description="Basic and acidic residues" evidence="2">
    <location>
        <begin position="487"/>
        <end position="505"/>
    </location>
</feature>
<evidence type="ECO:0000256" key="1">
    <source>
        <dbReference type="SAM" id="Coils"/>
    </source>
</evidence>
<keyword evidence="5" id="KW-1185">Reference proteome</keyword>
<feature type="compositionally biased region" description="Basic and acidic residues" evidence="2">
    <location>
        <begin position="308"/>
        <end position="321"/>
    </location>
</feature>
<evidence type="ECO:0000313" key="5">
    <source>
        <dbReference type="Proteomes" id="UP001158576"/>
    </source>
</evidence>
<accession>A0ABN7SGF1</accession>
<feature type="compositionally biased region" description="Low complexity" evidence="2">
    <location>
        <begin position="584"/>
        <end position="599"/>
    </location>
</feature>
<dbReference type="PROSITE" id="PS50812">
    <property type="entry name" value="PWWP"/>
    <property type="match status" value="1"/>
</dbReference>
<dbReference type="EMBL" id="OU015569">
    <property type="protein sequence ID" value="CAG5096266.1"/>
    <property type="molecule type" value="Genomic_DNA"/>
</dbReference>
<protein>
    <submittedName>
        <fullName evidence="4">Oidioi.mRNA.OKI2018_I69.XSR.g14542.t1.cds</fullName>
    </submittedName>
</protein>